<dbReference type="NCBIfam" id="NF040999">
    <property type="entry name" value="pilin_ComGC"/>
    <property type="match status" value="1"/>
</dbReference>
<dbReference type="GO" id="GO:0005886">
    <property type="term" value="C:plasma membrane"/>
    <property type="evidence" value="ECO:0007669"/>
    <property type="project" value="UniProtKB-SubCell"/>
</dbReference>
<dbReference type="PROSITE" id="PS00409">
    <property type="entry name" value="PROKAR_NTER_METHYL"/>
    <property type="match status" value="1"/>
</dbReference>
<keyword evidence="5 10" id="KW-0812">Transmembrane</keyword>
<evidence type="ECO:0000256" key="3">
    <source>
        <dbReference type="ARBA" id="ARBA00022475"/>
    </source>
</evidence>
<evidence type="ECO:0000256" key="6">
    <source>
        <dbReference type="ARBA" id="ARBA00022989"/>
    </source>
</evidence>
<reference evidence="11 12" key="1">
    <citation type="submission" date="2017-05" db="EMBL/GenBank/DDBJ databases">
        <title>Vagococcus spp. assemblies.</title>
        <authorList>
            <person name="Gulvik C.A."/>
        </authorList>
    </citation>
    <scope>NUCLEOTIDE SEQUENCE [LARGE SCALE GENOMIC DNA]</scope>
    <source>
        <strain evidence="11 12">SS1714</strain>
    </source>
</reference>
<evidence type="ECO:0008006" key="13">
    <source>
        <dbReference type="Google" id="ProtNLM"/>
    </source>
</evidence>
<organism evidence="11 12">
    <name type="scientific">Vagococcus carniphilus</name>
    <dbReference type="NCBI Taxonomy" id="218144"/>
    <lineage>
        <taxon>Bacteria</taxon>
        <taxon>Bacillati</taxon>
        <taxon>Bacillota</taxon>
        <taxon>Bacilli</taxon>
        <taxon>Lactobacillales</taxon>
        <taxon>Enterococcaceae</taxon>
        <taxon>Vagococcus</taxon>
    </lineage>
</organism>
<name>A0A430B3R5_9ENTE</name>
<accession>A0A430B3R5</accession>
<dbReference type="NCBIfam" id="TIGR02532">
    <property type="entry name" value="IV_pilin_GFxxxE"/>
    <property type="match status" value="1"/>
</dbReference>
<evidence type="ECO:0000313" key="12">
    <source>
        <dbReference type="Proteomes" id="UP000288028"/>
    </source>
</evidence>
<dbReference type="PRINTS" id="PR00813">
    <property type="entry name" value="BCTERIALGSPG"/>
</dbReference>
<evidence type="ECO:0000256" key="7">
    <source>
        <dbReference type="ARBA" id="ARBA00023136"/>
    </source>
</evidence>
<dbReference type="GO" id="GO:0015627">
    <property type="term" value="C:type II protein secretion system complex"/>
    <property type="evidence" value="ECO:0007669"/>
    <property type="project" value="InterPro"/>
</dbReference>
<dbReference type="GO" id="GO:0015628">
    <property type="term" value="P:protein secretion by the type II secretion system"/>
    <property type="evidence" value="ECO:0007669"/>
    <property type="project" value="InterPro"/>
</dbReference>
<evidence type="ECO:0000256" key="9">
    <source>
        <dbReference type="ARBA" id="ARBA00043982"/>
    </source>
</evidence>
<keyword evidence="8" id="KW-0178">Competence</keyword>
<dbReference type="InterPro" id="IPR012902">
    <property type="entry name" value="N_methyl_site"/>
</dbReference>
<comment type="caution">
    <text evidence="11">The sequence shown here is derived from an EMBL/GenBank/DDBJ whole genome shotgun (WGS) entry which is preliminary data.</text>
</comment>
<dbReference type="GO" id="GO:0030420">
    <property type="term" value="P:establishment of competence for transformation"/>
    <property type="evidence" value="ECO:0007669"/>
    <property type="project" value="UniProtKB-KW"/>
</dbReference>
<evidence type="ECO:0000256" key="1">
    <source>
        <dbReference type="ARBA" id="ARBA00004162"/>
    </source>
</evidence>
<dbReference type="GeneID" id="95579629"/>
<comment type="similarity">
    <text evidence="9">Belongs to the ComGC family.</text>
</comment>
<dbReference type="SUPFAM" id="SSF54523">
    <property type="entry name" value="Pili subunits"/>
    <property type="match status" value="1"/>
</dbReference>
<evidence type="ECO:0000313" key="11">
    <source>
        <dbReference type="EMBL" id="RSU14970.1"/>
    </source>
</evidence>
<dbReference type="Gene3D" id="3.30.700.10">
    <property type="entry name" value="Glycoprotein, Type 4 Pilin"/>
    <property type="match status" value="1"/>
</dbReference>
<feature type="transmembrane region" description="Helical" evidence="10">
    <location>
        <begin position="21"/>
        <end position="40"/>
    </location>
</feature>
<evidence type="ECO:0000256" key="5">
    <source>
        <dbReference type="ARBA" id="ARBA00022692"/>
    </source>
</evidence>
<evidence type="ECO:0000256" key="8">
    <source>
        <dbReference type="ARBA" id="ARBA00023287"/>
    </source>
</evidence>
<keyword evidence="7 10" id="KW-0472">Membrane</keyword>
<dbReference type="Proteomes" id="UP000288028">
    <property type="component" value="Unassembled WGS sequence"/>
</dbReference>
<dbReference type="RefSeq" id="WP_126793720.1">
    <property type="nucleotide sequence ID" value="NZ_CP060720.1"/>
</dbReference>
<dbReference type="GO" id="GO:0009986">
    <property type="term" value="C:cell surface"/>
    <property type="evidence" value="ECO:0007669"/>
    <property type="project" value="UniProtKB-SubCell"/>
</dbReference>
<proteinExistence type="inferred from homology"/>
<keyword evidence="4" id="KW-0488">Methylation</keyword>
<comment type="subcellular location">
    <subcellularLocation>
        <location evidence="1">Cell membrane</location>
        <topology evidence="1">Single-pass membrane protein</topology>
    </subcellularLocation>
    <subcellularLocation>
        <location evidence="2">Cell surface</location>
    </subcellularLocation>
</comment>
<keyword evidence="3" id="KW-1003">Cell membrane</keyword>
<dbReference type="InterPro" id="IPR045584">
    <property type="entry name" value="Pilin-like"/>
</dbReference>
<evidence type="ECO:0000256" key="2">
    <source>
        <dbReference type="ARBA" id="ARBA00004241"/>
    </source>
</evidence>
<dbReference type="AlphaFoldDB" id="A0A430B3R5"/>
<keyword evidence="12" id="KW-1185">Reference proteome</keyword>
<keyword evidence="6 10" id="KW-1133">Transmembrane helix</keyword>
<dbReference type="EMBL" id="NGKB01000006">
    <property type="protein sequence ID" value="RSU14970.1"/>
    <property type="molecule type" value="Genomic_DNA"/>
</dbReference>
<dbReference type="Pfam" id="PF07963">
    <property type="entry name" value="N_methyl"/>
    <property type="match status" value="1"/>
</dbReference>
<protein>
    <recommendedName>
        <fullName evidence="13">Competence protein ComGC</fullName>
    </recommendedName>
</protein>
<evidence type="ECO:0000256" key="4">
    <source>
        <dbReference type="ARBA" id="ARBA00022481"/>
    </source>
</evidence>
<dbReference type="OrthoDB" id="2200323at2"/>
<dbReference type="InterPro" id="IPR000983">
    <property type="entry name" value="Bac_GSPG_pilin"/>
</dbReference>
<gene>
    <name evidence="11" type="ORF">CBF28_07830</name>
</gene>
<evidence type="ECO:0000256" key="10">
    <source>
        <dbReference type="SAM" id="Phobius"/>
    </source>
</evidence>
<dbReference type="InterPro" id="IPR016940">
    <property type="entry name" value="ComGC"/>
</dbReference>
<sequence length="101" mass="11895">MKWFKKRKKNKKYQGFTLLEMLIVLFVIAVLIILFVPNLIKQTDSINKQGDAALEKVIETQSEMYYLDHNERPKTTQDLFAGEYISKDQKDKADKLEIKVK</sequence>
<dbReference type="PIRSF" id="PIRSF029928">
    <property type="entry name" value="Late_competence_ComGC"/>
    <property type="match status" value="1"/>
</dbReference>